<evidence type="ECO:0000313" key="3">
    <source>
        <dbReference type="Proteomes" id="UP000634136"/>
    </source>
</evidence>
<evidence type="ECO:0000313" key="2">
    <source>
        <dbReference type="EMBL" id="KAF7833177.1"/>
    </source>
</evidence>
<dbReference type="PANTHER" id="PTHR33116">
    <property type="entry name" value="REVERSE TRANSCRIPTASE ZINC-BINDING DOMAIN-CONTAINING PROTEIN-RELATED-RELATED"/>
    <property type="match status" value="1"/>
</dbReference>
<comment type="caution">
    <text evidence="2">The sequence shown here is derived from an EMBL/GenBank/DDBJ whole genome shotgun (WGS) entry which is preliminary data.</text>
</comment>
<dbReference type="InterPro" id="IPR036691">
    <property type="entry name" value="Endo/exonu/phosph_ase_sf"/>
</dbReference>
<name>A0A835CA27_9FABA</name>
<dbReference type="EMBL" id="JAAIUW010000005">
    <property type="protein sequence ID" value="KAF7833177.1"/>
    <property type="molecule type" value="Genomic_DNA"/>
</dbReference>
<dbReference type="PANTHER" id="PTHR33116:SF86">
    <property type="entry name" value="REVERSE TRANSCRIPTASE DOMAIN-CONTAINING PROTEIN"/>
    <property type="match status" value="1"/>
</dbReference>
<accession>A0A835CA27</accession>
<reference evidence="2" key="1">
    <citation type="submission" date="2020-09" db="EMBL/GenBank/DDBJ databases">
        <title>Genome-Enabled Discovery of Anthraquinone Biosynthesis in Senna tora.</title>
        <authorList>
            <person name="Kang S.-H."/>
            <person name="Pandey R.P."/>
            <person name="Lee C.-M."/>
            <person name="Sim J.-S."/>
            <person name="Jeong J.-T."/>
            <person name="Choi B.-S."/>
            <person name="Jung M."/>
            <person name="Ginzburg D."/>
            <person name="Zhao K."/>
            <person name="Won S.Y."/>
            <person name="Oh T.-J."/>
            <person name="Yu Y."/>
            <person name="Kim N.-H."/>
            <person name="Lee O.R."/>
            <person name="Lee T.-H."/>
            <person name="Bashyal P."/>
            <person name="Kim T.-S."/>
            <person name="Lee W.-H."/>
            <person name="Kawkins C."/>
            <person name="Kim C.-K."/>
            <person name="Kim J.S."/>
            <person name="Ahn B.O."/>
            <person name="Rhee S.Y."/>
            <person name="Sohng J.K."/>
        </authorList>
    </citation>
    <scope>NUCLEOTIDE SEQUENCE</scope>
    <source>
        <tissue evidence="2">Leaf</tissue>
    </source>
</reference>
<keyword evidence="3" id="KW-1185">Reference proteome</keyword>
<dbReference type="OrthoDB" id="686933at2759"/>
<dbReference type="SUPFAM" id="SSF56219">
    <property type="entry name" value="DNase I-like"/>
    <property type="match status" value="1"/>
</dbReference>
<dbReference type="Proteomes" id="UP000634136">
    <property type="component" value="Unassembled WGS sequence"/>
</dbReference>
<dbReference type="Gene3D" id="3.60.10.10">
    <property type="entry name" value="Endonuclease/exonuclease/phosphatase"/>
    <property type="match status" value="1"/>
</dbReference>
<evidence type="ECO:0000259" key="1">
    <source>
        <dbReference type="Pfam" id="PF13966"/>
    </source>
</evidence>
<proteinExistence type="predicted"/>
<organism evidence="2 3">
    <name type="scientific">Senna tora</name>
    <dbReference type="NCBI Taxonomy" id="362788"/>
    <lineage>
        <taxon>Eukaryota</taxon>
        <taxon>Viridiplantae</taxon>
        <taxon>Streptophyta</taxon>
        <taxon>Embryophyta</taxon>
        <taxon>Tracheophyta</taxon>
        <taxon>Spermatophyta</taxon>
        <taxon>Magnoliopsida</taxon>
        <taxon>eudicotyledons</taxon>
        <taxon>Gunneridae</taxon>
        <taxon>Pentapetalae</taxon>
        <taxon>rosids</taxon>
        <taxon>fabids</taxon>
        <taxon>Fabales</taxon>
        <taxon>Fabaceae</taxon>
        <taxon>Caesalpinioideae</taxon>
        <taxon>Cassia clade</taxon>
        <taxon>Senna</taxon>
    </lineage>
</organism>
<dbReference type="AlphaFoldDB" id="A0A835CA27"/>
<dbReference type="Pfam" id="PF13966">
    <property type="entry name" value="zf-RVT"/>
    <property type="match status" value="1"/>
</dbReference>
<gene>
    <name evidence="2" type="ORF">G2W53_015510</name>
</gene>
<dbReference type="InterPro" id="IPR026960">
    <property type="entry name" value="RVT-Znf"/>
</dbReference>
<sequence length="804" mass="92125">MKWSAFDYMECVEAKGKSGGLYLCWSKSIKLTVMDKSPNWIHAVGLDSNGDQFVLTVVYGPPKLHNRHKLWAFLESINENQLPWIIFGDFNQIKSANEKLSKCNTSRGSLEFNNTVNMLSLMEIPSKGAFILGQMVEQVKSIVEVLPISASDHAPLILNTHPINHRDDSMLFFKADITSCTAASNIWREFGLCSGLTLNLDKTEINFSPNTPCRFQKLLSETLNCRITDKFSKYLGAKIDSSAREKVQFQTIYSNLQDKLQSWKGKLLSIVGRLTLIKSVLTSMSLYHLSYYKLMKAEAMKCDSLLARFFWGSDRQRNKPHMLNWEAICKPINLGGLGVKSFSEFNQVVLAKQIWRIIAHSKTLLSQIMRAKCGTTDSAIGFKCPQTTSKQWKDIFSAKEVVLSHLKWQVGTGHDIPLNHAYWPTPTNSIDNSVNRVSDLVATNHRWNKALVHQVYDAPTAREILKIPISVTQGEDKIYWSGNNEGIYKVKDGYNKLFESRNISPNQFRFKAWKEYWKIKLPHKVLMFGWKLCHNRLPIVENLLKRNFNIQGTCVFGCDLLETQKHLFMECPAAKAVWFGVWFGSNIGIRIESVQCTSIQDWIQNLLSPNDTTIWAEDIHPNHIINLSNDMKMVWKLGMGEKEDMSVAANGKFRNEDVQDTNRLHTNNFGVYVCWKNNKRNKRRIWGSFYSADNGHQVPIIGMVAPSEEYLEGTMLKAIRETLQMLKNYHHQQVTIYMHHNPLVTKLNGHTAFNNFWGSVARDIYTLLREFTYFQCSFVDSIDNAPLNYLRGAQVGTYYNLNGL</sequence>
<feature type="domain" description="Reverse transcriptase zinc-binding" evidence="1">
    <location>
        <begin position="488"/>
        <end position="578"/>
    </location>
</feature>
<protein>
    <submittedName>
        <fullName evidence="2">Ribonuclease H</fullName>
    </submittedName>
</protein>